<evidence type="ECO:0000313" key="2">
    <source>
        <dbReference type="EMBL" id="PVE49087.1"/>
    </source>
</evidence>
<dbReference type="InterPro" id="IPR056644">
    <property type="entry name" value="DUF7742"/>
</dbReference>
<gene>
    <name evidence="2" type="ORF">DDE23_01385</name>
</gene>
<reference evidence="2 3" key="1">
    <citation type="journal article" date="2011" name="Syst. Appl. Microbiol.">
        <title>Defluviimonas denitrificans gen. nov., sp. nov., and Pararhodobacter aggregans gen. nov., sp. nov., non-phototrophic Rhodobacteraceae from the biofilter of a marine aquaculture.</title>
        <authorList>
            <person name="Foesel B.U."/>
            <person name="Drake H.L."/>
            <person name="Schramm A."/>
        </authorList>
    </citation>
    <scope>NUCLEOTIDE SEQUENCE [LARGE SCALE GENOMIC DNA]</scope>
    <source>
        <strain evidence="2 3">D1-19</strain>
    </source>
</reference>
<accession>A0A2T7UWF7</accession>
<keyword evidence="3" id="KW-1185">Reference proteome</keyword>
<dbReference type="Pfam" id="PF24891">
    <property type="entry name" value="DUF7742"/>
    <property type="match status" value="1"/>
</dbReference>
<dbReference type="RefSeq" id="WP_107749590.1">
    <property type="nucleotide sequence ID" value="NZ_QBKF01000001.1"/>
</dbReference>
<comment type="caution">
    <text evidence="2">The sequence shown here is derived from an EMBL/GenBank/DDBJ whole genome shotgun (WGS) entry which is preliminary data.</text>
</comment>
<name>A0A2T7UWF7_9RHOB</name>
<dbReference type="AlphaFoldDB" id="A0A2T7UWF7"/>
<organism evidence="2 3">
    <name type="scientific">Pararhodobacter aggregans</name>
    <dbReference type="NCBI Taxonomy" id="404875"/>
    <lineage>
        <taxon>Bacteria</taxon>
        <taxon>Pseudomonadati</taxon>
        <taxon>Pseudomonadota</taxon>
        <taxon>Alphaproteobacteria</taxon>
        <taxon>Rhodobacterales</taxon>
        <taxon>Paracoccaceae</taxon>
        <taxon>Pararhodobacter</taxon>
    </lineage>
</organism>
<sequence length="99" mass="10004">MRPVTLTDLSAAARVLLALPEGRRAAGMAALIARAEAADRHRQSTGRLHPAYGNGTLLAAALAHPAADPARPGAPEYLACLALAAGALVEALVGHPPIS</sequence>
<protein>
    <recommendedName>
        <fullName evidence="1">DUF7742 domain-containing protein</fullName>
    </recommendedName>
</protein>
<dbReference type="Proteomes" id="UP000244810">
    <property type="component" value="Unassembled WGS sequence"/>
</dbReference>
<dbReference type="EMBL" id="QDDR01000001">
    <property type="protein sequence ID" value="PVE49087.1"/>
    <property type="molecule type" value="Genomic_DNA"/>
</dbReference>
<evidence type="ECO:0000259" key="1">
    <source>
        <dbReference type="Pfam" id="PF24891"/>
    </source>
</evidence>
<evidence type="ECO:0000313" key="3">
    <source>
        <dbReference type="Proteomes" id="UP000244810"/>
    </source>
</evidence>
<proteinExistence type="predicted"/>
<feature type="domain" description="DUF7742" evidence="1">
    <location>
        <begin position="2"/>
        <end position="86"/>
    </location>
</feature>